<evidence type="ECO:0000259" key="4">
    <source>
        <dbReference type="Pfam" id="PF25954"/>
    </source>
</evidence>
<dbReference type="Pfam" id="PF25954">
    <property type="entry name" value="Beta-barrel_RND_2"/>
    <property type="match status" value="1"/>
</dbReference>
<evidence type="ECO:0000313" key="5">
    <source>
        <dbReference type="EMBL" id="MRU16401.1"/>
    </source>
</evidence>
<dbReference type="EMBL" id="SZWE01000001">
    <property type="protein sequence ID" value="MRU16401.1"/>
    <property type="molecule type" value="Genomic_DNA"/>
</dbReference>
<name>A0A844CM37_9RHOB</name>
<dbReference type="GO" id="GO:0015562">
    <property type="term" value="F:efflux transmembrane transporter activity"/>
    <property type="evidence" value="ECO:0007669"/>
    <property type="project" value="TreeGrafter"/>
</dbReference>
<feature type="coiled-coil region" evidence="2">
    <location>
        <begin position="122"/>
        <end position="163"/>
    </location>
</feature>
<accession>A0A844CM37</accession>
<dbReference type="OrthoDB" id="9806939at2"/>
<evidence type="ECO:0000259" key="3">
    <source>
        <dbReference type="Pfam" id="PF25917"/>
    </source>
</evidence>
<comment type="caution">
    <text evidence="5">The sequence shown here is derived from an EMBL/GenBank/DDBJ whole genome shotgun (WGS) entry which is preliminary data.</text>
</comment>
<dbReference type="PANTHER" id="PTHR30469:SF29">
    <property type="entry name" value="BLR2860 PROTEIN"/>
    <property type="match status" value="1"/>
</dbReference>
<sequence length="409" mass="43190">MRLFPILAALVVIGMIYAFVFERERITAVLGGDEAPQADVGQEATPEAAPEFETVGVVAIRSEAREIDSAVVLRGQTEAFRQVDLRAETSGQVISEPLRKGTMVNEGDTLCRIDPGTRDATLAEAQARLAEAQARVPEARARLTEAQSRLEEAQINDRAAQALSQDGFASETRVAATKAAVSSAQAAVETARSGLATTRSSIQSAEAAVAAAEKEIERLTITAPFAGLLETDTAELGSLLQPGGLCATVIQLDPVMLVGYVPETEVSRVETGALAVADLASGGRVEGEVTFLSRKADPTTRTFRVDIRVPNPDLTLRDGQTAEITIAADGTKAHLLPQSALTLNDEGTLGVRLVTNENEAGFAAVSLLRDTPNGVWLSGLPDTANVITIGQEYVTDGVKVDPTYQELGQ</sequence>
<comment type="similarity">
    <text evidence="1">Belongs to the membrane fusion protein (MFP) (TC 8.A.1) family.</text>
</comment>
<evidence type="ECO:0000256" key="2">
    <source>
        <dbReference type="SAM" id="Coils"/>
    </source>
</evidence>
<reference evidence="5 6" key="1">
    <citation type="submission" date="2019-05" db="EMBL/GenBank/DDBJ databases">
        <title>Roseovarius bejariae sp. nov., a moderately halophylic bacterium isolated from a saline soil in Rambla Salada (Murcia).</title>
        <authorList>
            <person name="Castro D.J."/>
            <person name="Gomez-Altuve A."/>
            <person name="Reina J.C."/>
            <person name="Rodriguez M."/>
            <person name="Sampedro I."/>
            <person name="Llamas I."/>
            <person name="Martinez-Checa F."/>
        </authorList>
    </citation>
    <scope>NUCLEOTIDE SEQUENCE [LARGE SCALE GENOMIC DNA]</scope>
    <source>
        <strain evidence="5 6">A21</strain>
    </source>
</reference>
<proteinExistence type="inferred from homology"/>
<dbReference type="InterPro" id="IPR058625">
    <property type="entry name" value="MdtA-like_BSH"/>
</dbReference>
<dbReference type="Proteomes" id="UP000564704">
    <property type="component" value="Unassembled WGS sequence"/>
</dbReference>
<dbReference type="NCBIfam" id="TIGR01730">
    <property type="entry name" value="RND_mfp"/>
    <property type="match status" value="1"/>
</dbReference>
<dbReference type="Gene3D" id="1.10.287.470">
    <property type="entry name" value="Helix hairpin bin"/>
    <property type="match status" value="1"/>
</dbReference>
<dbReference type="RefSeq" id="WP_154152567.1">
    <property type="nucleotide sequence ID" value="NZ_SZWE01000001.1"/>
</dbReference>
<dbReference type="Pfam" id="PF25917">
    <property type="entry name" value="BSH_RND"/>
    <property type="match status" value="1"/>
</dbReference>
<dbReference type="Gene3D" id="2.40.420.20">
    <property type="match status" value="1"/>
</dbReference>
<evidence type="ECO:0000313" key="6">
    <source>
        <dbReference type="Proteomes" id="UP000564704"/>
    </source>
</evidence>
<protein>
    <submittedName>
        <fullName evidence="5">Efflux RND transporter periplasmic adaptor subunit</fullName>
    </submittedName>
</protein>
<keyword evidence="2" id="KW-0175">Coiled coil</keyword>
<dbReference type="Gene3D" id="2.40.50.100">
    <property type="match status" value="1"/>
</dbReference>
<gene>
    <name evidence="5" type="ORF">FDP25_13240</name>
</gene>
<dbReference type="InterPro" id="IPR058792">
    <property type="entry name" value="Beta-barrel_RND_2"/>
</dbReference>
<dbReference type="PANTHER" id="PTHR30469">
    <property type="entry name" value="MULTIDRUG RESISTANCE PROTEIN MDTA"/>
    <property type="match status" value="1"/>
</dbReference>
<feature type="domain" description="CusB-like beta-barrel" evidence="4">
    <location>
        <begin position="259"/>
        <end position="328"/>
    </location>
</feature>
<evidence type="ECO:0000256" key="1">
    <source>
        <dbReference type="ARBA" id="ARBA00009477"/>
    </source>
</evidence>
<dbReference type="GO" id="GO:1990281">
    <property type="term" value="C:efflux pump complex"/>
    <property type="evidence" value="ECO:0007669"/>
    <property type="project" value="TreeGrafter"/>
</dbReference>
<keyword evidence="6" id="KW-1185">Reference proteome</keyword>
<dbReference type="SUPFAM" id="SSF111369">
    <property type="entry name" value="HlyD-like secretion proteins"/>
    <property type="match status" value="1"/>
</dbReference>
<dbReference type="AlphaFoldDB" id="A0A844CM37"/>
<feature type="domain" description="Multidrug resistance protein MdtA-like barrel-sandwich hybrid" evidence="3">
    <location>
        <begin position="81"/>
        <end position="243"/>
    </location>
</feature>
<organism evidence="5 6">
    <name type="scientific">Roseovarius bejariae</name>
    <dbReference type="NCBI Taxonomy" id="2576383"/>
    <lineage>
        <taxon>Bacteria</taxon>
        <taxon>Pseudomonadati</taxon>
        <taxon>Pseudomonadota</taxon>
        <taxon>Alphaproteobacteria</taxon>
        <taxon>Rhodobacterales</taxon>
        <taxon>Roseobacteraceae</taxon>
        <taxon>Roseovarius</taxon>
    </lineage>
</organism>
<feature type="coiled-coil region" evidence="2">
    <location>
        <begin position="195"/>
        <end position="222"/>
    </location>
</feature>
<dbReference type="InterPro" id="IPR006143">
    <property type="entry name" value="RND_pump_MFP"/>
</dbReference>
<dbReference type="Gene3D" id="2.40.30.170">
    <property type="match status" value="1"/>
</dbReference>